<dbReference type="PANTHER" id="PTHR48081:SF33">
    <property type="entry name" value="KYNURENINE FORMAMIDASE"/>
    <property type="match status" value="1"/>
</dbReference>
<name>A0ABN9ASN0_9NEOB</name>
<keyword evidence="5" id="KW-1185">Reference proteome</keyword>
<feature type="compositionally biased region" description="Polar residues" evidence="2">
    <location>
        <begin position="219"/>
        <end position="228"/>
    </location>
</feature>
<feature type="region of interest" description="Disordered" evidence="2">
    <location>
        <begin position="206"/>
        <end position="228"/>
    </location>
</feature>
<feature type="non-terminal residue" evidence="4">
    <location>
        <position position="1"/>
    </location>
</feature>
<dbReference type="Pfam" id="PF20434">
    <property type="entry name" value="BD-FAE"/>
    <property type="match status" value="1"/>
</dbReference>
<dbReference type="InterPro" id="IPR029058">
    <property type="entry name" value="AB_hydrolase_fold"/>
</dbReference>
<dbReference type="InterPro" id="IPR050300">
    <property type="entry name" value="GDXG_lipolytic_enzyme"/>
</dbReference>
<dbReference type="Gene3D" id="3.40.50.1820">
    <property type="entry name" value="alpha/beta hydrolase"/>
    <property type="match status" value="1"/>
</dbReference>
<evidence type="ECO:0000313" key="5">
    <source>
        <dbReference type="Proteomes" id="UP001162483"/>
    </source>
</evidence>
<evidence type="ECO:0000256" key="1">
    <source>
        <dbReference type="ARBA" id="ARBA00022801"/>
    </source>
</evidence>
<reference evidence="4" key="1">
    <citation type="submission" date="2023-05" db="EMBL/GenBank/DDBJ databases">
        <authorList>
            <person name="Stuckert A."/>
        </authorList>
    </citation>
    <scope>NUCLEOTIDE SEQUENCE</scope>
</reference>
<protein>
    <recommendedName>
        <fullName evidence="3">BD-FAE-like domain-containing protein</fullName>
    </recommendedName>
</protein>
<comment type="caution">
    <text evidence="4">The sequence shown here is derived from an EMBL/GenBank/DDBJ whole genome shotgun (WGS) entry which is preliminary data.</text>
</comment>
<feature type="domain" description="BD-FAE-like" evidence="3">
    <location>
        <begin position="2"/>
        <end position="86"/>
    </location>
</feature>
<dbReference type="SUPFAM" id="SSF53474">
    <property type="entry name" value="alpha/beta-Hydrolases"/>
    <property type="match status" value="1"/>
</dbReference>
<keyword evidence="1" id="KW-0378">Hydrolase</keyword>
<accession>A0ABN9ASN0</accession>
<dbReference type="PANTHER" id="PTHR48081">
    <property type="entry name" value="AB HYDROLASE SUPERFAMILY PROTEIN C4A8.06C"/>
    <property type="match status" value="1"/>
</dbReference>
<evidence type="ECO:0000259" key="3">
    <source>
        <dbReference type="Pfam" id="PF20434"/>
    </source>
</evidence>
<organism evidence="4 5">
    <name type="scientific">Staurois parvus</name>
    <dbReference type="NCBI Taxonomy" id="386267"/>
    <lineage>
        <taxon>Eukaryota</taxon>
        <taxon>Metazoa</taxon>
        <taxon>Chordata</taxon>
        <taxon>Craniata</taxon>
        <taxon>Vertebrata</taxon>
        <taxon>Euteleostomi</taxon>
        <taxon>Amphibia</taxon>
        <taxon>Batrachia</taxon>
        <taxon>Anura</taxon>
        <taxon>Neobatrachia</taxon>
        <taxon>Ranoidea</taxon>
        <taxon>Ranidae</taxon>
        <taxon>Staurois</taxon>
    </lineage>
</organism>
<gene>
    <name evidence="4" type="ORF">SPARVUS_LOCUS1502366</name>
</gene>
<dbReference type="InterPro" id="IPR049492">
    <property type="entry name" value="BD-FAE-like_dom"/>
</dbReference>
<evidence type="ECO:0000256" key="2">
    <source>
        <dbReference type="SAM" id="MobiDB-lite"/>
    </source>
</evidence>
<sequence>SLLVYIHGGYWQFLSKEESGFAAPPLVSHGIAVMAMDYDIAPGGDMDLMVSQVRRSIVAVLQRFPQITSIYLCGHSAGAHLAAMTLSTDWSQFLPPSVPPGALLVSGVYDLLPITHTYVNDAIKMSQEVAIRNSPIQLTALLKNHANNCQMTIAVAEHDSPEFHRQSLEYFQVTLCIKHILWDMWGMGSKIHSHLQGAHSVPRELCTNEGSAAPPPRMQHSSVYSAVH</sequence>
<evidence type="ECO:0000313" key="4">
    <source>
        <dbReference type="EMBL" id="CAI9538976.1"/>
    </source>
</evidence>
<dbReference type="Proteomes" id="UP001162483">
    <property type="component" value="Unassembled WGS sequence"/>
</dbReference>
<dbReference type="EMBL" id="CATNWA010001044">
    <property type="protein sequence ID" value="CAI9538976.1"/>
    <property type="molecule type" value="Genomic_DNA"/>
</dbReference>
<proteinExistence type="predicted"/>